<dbReference type="InterPro" id="IPR006143">
    <property type="entry name" value="RND_pump_MFP"/>
</dbReference>
<feature type="domain" description="Multidrug resistance protein MdtA-like beta-barrel" evidence="7">
    <location>
        <begin position="207"/>
        <end position="285"/>
    </location>
</feature>
<dbReference type="GO" id="GO:0005886">
    <property type="term" value="C:plasma membrane"/>
    <property type="evidence" value="ECO:0007669"/>
    <property type="project" value="TreeGrafter"/>
</dbReference>
<evidence type="ECO:0000256" key="3">
    <source>
        <dbReference type="SAM" id="MobiDB-lite"/>
    </source>
</evidence>
<evidence type="ECO:0000256" key="1">
    <source>
        <dbReference type="ARBA" id="ARBA00004196"/>
    </source>
</evidence>
<dbReference type="GO" id="GO:0022857">
    <property type="term" value="F:transmembrane transporter activity"/>
    <property type="evidence" value="ECO:0007669"/>
    <property type="project" value="InterPro"/>
</dbReference>
<dbReference type="Pfam" id="PF25967">
    <property type="entry name" value="RND-MFP_C"/>
    <property type="match status" value="1"/>
</dbReference>
<keyword evidence="10" id="KW-1185">Reference proteome</keyword>
<evidence type="ECO:0000259" key="6">
    <source>
        <dbReference type="Pfam" id="PF25917"/>
    </source>
</evidence>
<dbReference type="InterPro" id="IPR058626">
    <property type="entry name" value="MdtA-like_b-barrel"/>
</dbReference>
<dbReference type="Gene3D" id="2.40.30.170">
    <property type="match status" value="1"/>
</dbReference>
<dbReference type="Pfam" id="PF25917">
    <property type="entry name" value="BSH_RND"/>
    <property type="match status" value="1"/>
</dbReference>
<evidence type="ECO:0000313" key="9">
    <source>
        <dbReference type="EMBL" id="AKU90451.1"/>
    </source>
</evidence>
<dbReference type="Gene3D" id="2.40.50.100">
    <property type="match status" value="1"/>
</dbReference>
<gene>
    <name evidence="9" type="ORF">AKJ08_0838</name>
</gene>
<dbReference type="SUPFAM" id="SSF111369">
    <property type="entry name" value="HlyD-like secretion proteins"/>
    <property type="match status" value="1"/>
</dbReference>
<organism evidence="9 10">
    <name type="scientific">Vulgatibacter incomptus</name>
    <dbReference type="NCBI Taxonomy" id="1391653"/>
    <lineage>
        <taxon>Bacteria</taxon>
        <taxon>Pseudomonadati</taxon>
        <taxon>Myxococcota</taxon>
        <taxon>Myxococcia</taxon>
        <taxon>Myxococcales</taxon>
        <taxon>Cystobacterineae</taxon>
        <taxon>Vulgatibacteraceae</taxon>
        <taxon>Vulgatibacter</taxon>
    </lineage>
</organism>
<sequence>MRRGATWLCLALIFGSACKLGSKKAPPPPPPVQVLVAPVAQRDVPVERIYVGTLAGYFDVEIRARVEGYLLGQHYKEGTFVEKDQLLFQIDPAPFLAALHEAQGTLASARAERQRSGALAKRLEPLAKDLAVSKQDLDNAQASHRSASASVKSAEALVTQALLNLSYTKVTSPIVGLAGAAQVRLGNLVGAGTPTLLATVSQIDPIRAIFPITERDYLDLAQSGTSPAKRSVRLELMTGVQSPQEGWVSFADRHIDSSTGTLSLEAFFPNADAILRPGQTVRIHVVFQTIEGALVVQQRSISELQGLKRIAVVGEDDVVHFVQVKTGPQVGAEVVVTGPLEAGQQVVVEGVEKVKDGETVQPRPAAPLKKAPPPKGAPNQSGGGGGPGPGRHTP</sequence>
<dbReference type="Pfam" id="PF25944">
    <property type="entry name" value="Beta-barrel_RND"/>
    <property type="match status" value="1"/>
</dbReference>
<dbReference type="InterPro" id="IPR058624">
    <property type="entry name" value="MdtA-like_HH"/>
</dbReference>
<dbReference type="InterPro" id="IPR058627">
    <property type="entry name" value="MdtA-like_C"/>
</dbReference>
<comment type="similarity">
    <text evidence="2">Belongs to the membrane fusion protein (MFP) (TC 8.A.1) family.</text>
</comment>
<evidence type="ECO:0000313" key="10">
    <source>
        <dbReference type="Proteomes" id="UP000055590"/>
    </source>
</evidence>
<dbReference type="Pfam" id="PF25876">
    <property type="entry name" value="HH_MFP_RND"/>
    <property type="match status" value="1"/>
</dbReference>
<feature type="domain" description="Multidrug resistance protein MdtA-like barrel-sandwich hybrid" evidence="6">
    <location>
        <begin position="60"/>
        <end position="200"/>
    </location>
</feature>
<dbReference type="OrthoDB" id="9772050at2"/>
<feature type="region of interest" description="Disordered" evidence="3">
    <location>
        <begin position="353"/>
        <end position="394"/>
    </location>
</feature>
<feature type="domain" description="Multidrug resistance protein MdtA-like alpha-helical hairpin" evidence="5">
    <location>
        <begin position="99"/>
        <end position="168"/>
    </location>
</feature>
<feature type="signal peptide" evidence="4">
    <location>
        <begin position="1"/>
        <end position="19"/>
    </location>
</feature>
<comment type="subcellular location">
    <subcellularLocation>
        <location evidence="1">Cell envelope</location>
    </subcellularLocation>
</comment>
<evidence type="ECO:0000259" key="5">
    <source>
        <dbReference type="Pfam" id="PF25876"/>
    </source>
</evidence>
<keyword evidence="4" id="KW-0732">Signal</keyword>
<dbReference type="NCBIfam" id="TIGR01730">
    <property type="entry name" value="RND_mfp"/>
    <property type="match status" value="1"/>
</dbReference>
<dbReference type="Gene3D" id="1.10.287.470">
    <property type="entry name" value="Helix hairpin bin"/>
    <property type="match status" value="1"/>
</dbReference>
<dbReference type="AlphaFoldDB" id="A0A0K1PAL0"/>
<evidence type="ECO:0000256" key="4">
    <source>
        <dbReference type="SAM" id="SignalP"/>
    </source>
</evidence>
<name>A0A0K1PAL0_9BACT</name>
<accession>A0A0K1PAL0</accession>
<proteinExistence type="inferred from homology"/>
<reference evidence="9 10" key="1">
    <citation type="submission" date="2015-08" db="EMBL/GenBank/DDBJ databases">
        <authorList>
            <person name="Babu N.S."/>
            <person name="Beckwith C.J."/>
            <person name="Beseler K.G."/>
            <person name="Brison A."/>
            <person name="Carone J.V."/>
            <person name="Caskin T.P."/>
            <person name="Diamond M."/>
            <person name="Durham M.E."/>
            <person name="Foxe J.M."/>
            <person name="Go M."/>
            <person name="Henderson B.A."/>
            <person name="Jones I.B."/>
            <person name="McGettigan J.A."/>
            <person name="Micheletti S.J."/>
            <person name="Nasrallah M.E."/>
            <person name="Ortiz D."/>
            <person name="Piller C.R."/>
            <person name="Privatt S.R."/>
            <person name="Schneider S.L."/>
            <person name="Sharp S."/>
            <person name="Smith T.C."/>
            <person name="Stanton J.D."/>
            <person name="Ullery H.E."/>
            <person name="Wilson R.J."/>
            <person name="Serrano M.G."/>
            <person name="Buck G."/>
            <person name="Lee V."/>
            <person name="Wang Y."/>
            <person name="Carvalho R."/>
            <person name="Voegtly L."/>
            <person name="Shi R."/>
            <person name="Duckworth R."/>
            <person name="Johnson A."/>
            <person name="Loviza R."/>
            <person name="Walstead R."/>
            <person name="Shah Z."/>
            <person name="Kiflezghi M."/>
            <person name="Wade K."/>
            <person name="Ball S.L."/>
            <person name="Bradley K.W."/>
            <person name="Asai D.J."/>
            <person name="Bowman C.A."/>
            <person name="Russell D.A."/>
            <person name="Pope W.H."/>
            <person name="Jacobs-Sera D."/>
            <person name="Hendrix R.W."/>
            <person name="Hatfull G.F."/>
        </authorList>
    </citation>
    <scope>NUCLEOTIDE SEQUENCE [LARGE SCALE GENOMIC DNA]</scope>
    <source>
        <strain evidence="9 10">DSM 27710</strain>
    </source>
</reference>
<dbReference type="Gene3D" id="2.40.420.20">
    <property type="match status" value="1"/>
</dbReference>
<dbReference type="PROSITE" id="PS51257">
    <property type="entry name" value="PROKAR_LIPOPROTEIN"/>
    <property type="match status" value="1"/>
</dbReference>
<feature type="domain" description="Multidrug resistance protein MdtA-like C-terminal permuted SH3" evidence="8">
    <location>
        <begin position="309"/>
        <end position="352"/>
    </location>
</feature>
<dbReference type="GO" id="GO:0030313">
    <property type="term" value="C:cell envelope"/>
    <property type="evidence" value="ECO:0007669"/>
    <property type="project" value="UniProtKB-SubCell"/>
</dbReference>
<protein>
    <submittedName>
        <fullName evidence="9">RND efflux system, membrane fusion protein CmeA</fullName>
    </submittedName>
</protein>
<evidence type="ECO:0000256" key="2">
    <source>
        <dbReference type="ARBA" id="ARBA00009477"/>
    </source>
</evidence>
<evidence type="ECO:0000259" key="7">
    <source>
        <dbReference type="Pfam" id="PF25944"/>
    </source>
</evidence>
<dbReference type="KEGG" id="vin:AKJ08_0838"/>
<dbReference type="InterPro" id="IPR058625">
    <property type="entry name" value="MdtA-like_BSH"/>
</dbReference>
<dbReference type="RefSeq" id="WP_050724898.1">
    <property type="nucleotide sequence ID" value="NZ_CP012332.1"/>
</dbReference>
<dbReference type="EMBL" id="CP012332">
    <property type="protein sequence ID" value="AKU90451.1"/>
    <property type="molecule type" value="Genomic_DNA"/>
</dbReference>
<feature type="compositionally biased region" description="Gly residues" evidence="3">
    <location>
        <begin position="381"/>
        <end position="394"/>
    </location>
</feature>
<feature type="chain" id="PRO_5005465550" evidence="4">
    <location>
        <begin position="20"/>
        <end position="394"/>
    </location>
</feature>
<dbReference type="PANTHER" id="PTHR30158">
    <property type="entry name" value="ACRA/E-RELATED COMPONENT OF DRUG EFFLUX TRANSPORTER"/>
    <property type="match status" value="1"/>
</dbReference>
<dbReference type="STRING" id="1391653.AKJ08_0838"/>
<dbReference type="Proteomes" id="UP000055590">
    <property type="component" value="Chromosome"/>
</dbReference>
<evidence type="ECO:0000259" key="8">
    <source>
        <dbReference type="Pfam" id="PF25967"/>
    </source>
</evidence>
<dbReference type="GO" id="GO:0046677">
    <property type="term" value="P:response to antibiotic"/>
    <property type="evidence" value="ECO:0007669"/>
    <property type="project" value="TreeGrafter"/>
</dbReference>